<dbReference type="EMBL" id="QXGA01002679">
    <property type="protein sequence ID" value="KAE9093627.1"/>
    <property type="molecule type" value="Genomic_DNA"/>
</dbReference>
<dbReference type="EMBL" id="QXGB01002071">
    <property type="protein sequence ID" value="KAE9181897.1"/>
    <property type="molecule type" value="Genomic_DNA"/>
</dbReference>
<dbReference type="EMBL" id="QXFW01003815">
    <property type="protein sequence ID" value="KAE8968647.1"/>
    <property type="molecule type" value="Genomic_DNA"/>
</dbReference>
<proteinExistence type="predicted"/>
<evidence type="ECO:0000313" key="8">
    <source>
        <dbReference type="EMBL" id="KAE9181897.1"/>
    </source>
</evidence>
<evidence type="ECO:0000313" key="15">
    <source>
        <dbReference type="Proteomes" id="UP000440732"/>
    </source>
</evidence>
<name>A0A6A3WFL2_9STRA</name>
<dbReference type="Proteomes" id="UP000488956">
    <property type="component" value="Unassembled WGS sequence"/>
</dbReference>
<evidence type="ECO:0000256" key="1">
    <source>
        <dbReference type="SAM" id="SignalP"/>
    </source>
</evidence>
<dbReference type="Proteomes" id="UP000437068">
    <property type="component" value="Unassembled WGS sequence"/>
</dbReference>
<dbReference type="EMBL" id="QXFX01000872">
    <property type="protein sequence ID" value="KAE9102054.1"/>
    <property type="molecule type" value="Genomic_DNA"/>
</dbReference>
<evidence type="ECO:0000313" key="13">
    <source>
        <dbReference type="Proteomes" id="UP000437068"/>
    </source>
</evidence>
<dbReference type="EMBL" id="QXGC01003045">
    <property type="protein sequence ID" value="KAE9179126.1"/>
    <property type="molecule type" value="Genomic_DNA"/>
</dbReference>
<dbReference type="Proteomes" id="UP000441208">
    <property type="component" value="Unassembled WGS sequence"/>
</dbReference>
<accession>A0A6A3WFL2</accession>
<dbReference type="Proteomes" id="UP000476176">
    <property type="component" value="Unassembled WGS sequence"/>
</dbReference>
<evidence type="ECO:0000313" key="14">
    <source>
        <dbReference type="Proteomes" id="UP000440367"/>
    </source>
</evidence>
<dbReference type="EMBL" id="QXGD01002083">
    <property type="protein sequence ID" value="KAE9193914.1"/>
    <property type="molecule type" value="Genomic_DNA"/>
</dbReference>
<dbReference type="Proteomes" id="UP000440732">
    <property type="component" value="Unassembled WGS sequence"/>
</dbReference>
<evidence type="ECO:0000313" key="10">
    <source>
        <dbReference type="EMBL" id="KAE9285177.1"/>
    </source>
</evidence>
<comment type="caution">
    <text evidence="8">The sequence shown here is derived from an EMBL/GenBank/DDBJ whole genome shotgun (WGS) entry which is preliminary data.</text>
</comment>
<dbReference type="EMBL" id="QXGF01004123">
    <property type="protein sequence ID" value="KAE8920263.1"/>
    <property type="molecule type" value="Genomic_DNA"/>
</dbReference>
<feature type="signal peptide" evidence="1">
    <location>
        <begin position="1"/>
        <end position="18"/>
    </location>
</feature>
<evidence type="ECO:0000313" key="9">
    <source>
        <dbReference type="EMBL" id="KAE9193914.1"/>
    </source>
</evidence>
<evidence type="ECO:0000313" key="2">
    <source>
        <dbReference type="EMBL" id="KAE8920263.1"/>
    </source>
</evidence>
<evidence type="ECO:0000313" key="18">
    <source>
        <dbReference type="Proteomes" id="UP000476176"/>
    </source>
</evidence>
<protein>
    <recommendedName>
        <fullName evidence="20">RxLR effector protein</fullName>
    </recommendedName>
</protein>
<organism evidence="8 12">
    <name type="scientific">Phytophthora fragariae</name>
    <dbReference type="NCBI Taxonomy" id="53985"/>
    <lineage>
        <taxon>Eukaryota</taxon>
        <taxon>Sar</taxon>
        <taxon>Stramenopiles</taxon>
        <taxon>Oomycota</taxon>
        <taxon>Peronosporomycetes</taxon>
        <taxon>Peronosporales</taxon>
        <taxon>Peronosporaceae</taxon>
        <taxon>Phytophthora</taxon>
    </lineage>
</organism>
<keyword evidence="12" id="KW-1185">Reference proteome</keyword>
<reference evidence="11 12" key="1">
    <citation type="submission" date="2018-08" db="EMBL/GenBank/DDBJ databases">
        <title>Genomic investigation of the strawberry pathogen Phytophthora fragariae indicates pathogenicity is determined by transcriptional variation in three key races.</title>
        <authorList>
            <person name="Adams T.M."/>
            <person name="Armitage A.D."/>
            <person name="Sobczyk M.K."/>
            <person name="Bates H.J."/>
            <person name="Dunwell J.M."/>
            <person name="Nellist C.F."/>
            <person name="Harrison R.J."/>
        </authorList>
    </citation>
    <scope>NUCLEOTIDE SEQUENCE [LARGE SCALE GENOMIC DNA]</scope>
    <source>
        <strain evidence="10 13">A4</strain>
        <strain evidence="9 14">BC-1</strain>
        <strain evidence="7 18">BC-23</strain>
        <strain evidence="8 12">NOV-27</strain>
        <strain evidence="5 15">NOV-5</strain>
        <strain evidence="4 16">NOV-71</strain>
        <strain evidence="2 11">NOV-9</strain>
        <strain evidence="6 19">ONT-3</strain>
        <strain evidence="3 17">SCRP245</strain>
    </source>
</reference>
<dbReference type="EMBL" id="QXFZ01003820">
    <property type="protein sequence ID" value="KAE9066918.1"/>
    <property type="molecule type" value="Genomic_DNA"/>
</dbReference>
<evidence type="ECO:0000313" key="17">
    <source>
        <dbReference type="Proteomes" id="UP000460718"/>
    </source>
</evidence>
<dbReference type="EMBL" id="QXGE01002074">
    <property type="protein sequence ID" value="KAE9285177.1"/>
    <property type="molecule type" value="Genomic_DNA"/>
</dbReference>
<keyword evidence="1" id="KW-0732">Signal</keyword>
<evidence type="ECO:0008006" key="20">
    <source>
        <dbReference type="Google" id="ProtNLM"/>
    </source>
</evidence>
<feature type="chain" id="PRO_5036380833" description="RxLR effector protein" evidence="1">
    <location>
        <begin position="19"/>
        <end position="50"/>
    </location>
</feature>
<evidence type="ECO:0000313" key="5">
    <source>
        <dbReference type="EMBL" id="KAE9093627.1"/>
    </source>
</evidence>
<evidence type="ECO:0000313" key="16">
    <source>
        <dbReference type="Proteomes" id="UP000441208"/>
    </source>
</evidence>
<evidence type="ECO:0000313" key="12">
    <source>
        <dbReference type="Proteomes" id="UP000433483"/>
    </source>
</evidence>
<dbReference type="AlphaFoldDB" id="A0A6A3WFL2"/>
<evidence type="ECO:0000313" key="7">
    <source>
        <dbReference type="EMBL" id="KAE9179126.1"/>
    </source>
</evidence>
<evidence type="ECO:0000313" key="4">
    <source>
        <dbReference type="EMBL" id="KAE9066918.1"/>
    </source>
</evidence>
<dbReference type="Proteomes" id="UP000429523">
    <property type="component" value="Unassembled WGS sequence"/>
</dbReference>
<dbReference type="Proteomes" id="UP000440367">
    <property type="component" value="Unassembled WGS sequence"/>
</dbReference>
<evidence type="ECO:0000313" key="11">
    <source>
        <dbReference type="Proteomes" id="UP000429523"/>
    </source>
</evidence>
<evidence type="ECO:0000313" key="6">
    <source>
        <dbReference type="EMBL" id="KAE9102054.1"/>
    </source>
</evidence>
<sequence length="50" mass="5477">MPAVLTILALLFCVPSQGIPTKPSHRSGSYRRLSPGLINSRYLGHSNVDR</sequence>
<dbReference type="Proteomes" id="UP000460718">
    <property type="component" value="Unassembled WGS sequence"/>
</dbReference>
<dbReference type="Proteomes" id="UP000433483">
    <property type="component" value="Unassembled WGS sequence"/>
</dbReference>
<evidence type="ECO:0000313" key="19">
    <source>
        <dbReference type="Proteomes" id="UP000488956"/>
    </source>
</evidence>
<gene>
    <name evidence="10" type="ORF">PF001_g22028</name>
    <name evidence="9" type="ORF">PF002_g23759</name>
    <name evidence="7" type="ORF">PF004_g25266</name>
    <name evidence="8" type="ORF">PF005_g22702</name>
    <name evidence="5" type="ORF">PF006_g24395</name>
    <name evidence="4" type="ORF">PF007_g28265</name>
    <name evidence="2" type="ORF">PF009_g29441</name>
    <name evidence="6" type="ORF">PF010_g14245</name>
    <name evidence="3" type="ORF">PF011_g27103</name>
</gene>
<evidence type="ECO:0000313" key="3">
    <source>
        <dbReference type="EMBL" id="KAE8968647.1"/>
    </source>
</evidence>